<dbReference type="PANTHER" id="PTHR21664:SF1">
    <property type="entry name" value="NUDC DOMAIN-CONTAINING PROTEIN 1"/>
    <property type="match status" value="1"/>
</dbReference>
<comment type="caution">
    <text evidence="7">The sequence shown here is derived from an EMBL/GenBank/DDBJ whole genome shotgun (WGS) entry which is preliminary data.</text>
</comment>
<keyword evidence="4" id="KW-0963">Cytoplasm</keyword>
<dbReference type="Gene3D" id="2.60.40.790">
    <property type="match status" value="1"/>
</dbReference>
<evidence type="ECO:0000259" key="6">
    <source>
        <dbReference type="PROSITE" id="PS51203"/>
    </source>
</evidence>
<dbReference type="Pfam" id="PF04969">
    <property type="entry name" value="CS"/>
    <property type="match status" value="1"/>
</dbReference>
<evidence type="ECO:0000256" key="3">
    <source>
        <dbReference type="ARBA" id="ARBA00018915"/>
    </source>
</evidence>
<dbReference type="InParanoid" id="A0A1Z5KE55"/>
<protein>
    <recommendedName>
        <fullName evidence="3">NudC domain-containing protein 1</fullName>
    </recommendedName>
</protein>
<comment type="subcellular location">
    <subcellularLocation>
        <location evidence="2">Cytoplasm</location>
    </subcellularLocation>
    <subcellularLocation>
        <location evidence="1">Nucleus</location>
    </subcellularLocation>
</comment>
<dbReference type="OrthoDB" id="496827at2759"/>
<dbReference type="PROSITE" id="PS51203">
    <property type="entry name" value="CS"/>
    <property type="match status" value="1"/>
</dbReference>
<evidence type="ECO:0000313" key="7">
    <source>
        <dbReference type="EMBL" id="GAX24539.1"/>
    </source>
</evidence>
<dbReference type="Proteomes" id="UP000198406">
    <property type="component" value="Unassembled WGS sequence"/>
</dbReference>
<keyword evidence="5" id="KW-0539">Nucleus</keyword>
<feature type="domain" description="CS" evidence="6">
    <location>
        <begin position="253"/>
        <end position="343"/>
    </location>
</feature>
<name>A0A1Z5KE55_FISSO</name>
<keyword evidence="8" id="KW-1185">Reference proteome</keyword>
<dbReference type="SUPFAM" id="SSF49764">
    <property type="entry name" value="HSP20-like chaperones"/>
    <property type="match status" value="1"/>
</dbReference>
<dbReference type="InterPro" id="IPR007052">
    <property type="entry name" value="CS_dom"/>
</dbReference>
<dbReference type="GO" id="GO:0005634">
    <property type="term" value="C:nucleus"/>
    <property type="evidence" value="ECO:0007669"/>
    <property type="project" value="UniProtKB-SubCell"/>
</dbReference>
<dbReference type="AlphaFoldDB" id="A0A1Z5KE55"/>
<dbReference type="InterPro" id="IPR037895">
    <property type="entry name" value="NUDCD1"/>
</dbReference>
<reference evidence="7 8" key="1">
    <citation type="journal article" date="2015" name="Plant Cell">
        <title>Oil accumulation by the oleaginous diatom Fistulifera solaris as revealed by the genome and transcriptome.</title>
        <authorList>
            <person name="Tanaka T."/>
            <person name="Maeda Y."/>
            <person name="Veluchamy A."/>
            <person name="Tanaka M."/>
            <person name="Abida H."/>
            <person name="Marechal E."/>
            <person name="Bowler C."/>
            <person name="Muto M."/>
            <person name="Sunaga Y."/>
            <person name="Tanaka M."/>
            <person name="Yoshino T."/>
            <person name="Taniguchi T."/>
            <person name="Fukuda Y."/>
            <person name="Nemoto M."/>
            <person name="Matsumoto M."/>
            <person name="Wong P.S."/>
            <person name="Aburatani S."/>
            <person name="Fujibuchi W."/>
        </authorList>
    </citation>
    <scope>NUCLEOTIDE SEQUENCE [LARGE SCALE GENOMIC DNA]</scope>
    <source>
        <strain evidence="7 8">JPCC DA0580</strain>
    </source>
</reference>
<evidence type="ECO:0000313" key="8">
    <source>
        <dbReference type="Proteomes" id="UP000198406"/>
    </source>
</evidence>
<organism evidence="7 8">
    <name type="scientific">Fistulifera solaris</name>
    <name type="common">Oleaginous diatom</name>
    <dbReference type="NCBI Taxonomy" id="1519565"/>
    <lineage>
        <taxon>Eukaryota</taxon>
        <taxon>Sar</taxon>
        <taxon>Stramenopiles</taxon>
        <taxon>Ochrophyta</taxon>
        <taxon>Bacillariophyta</taxon>
        <taxon>Bacillariophyceae</taxon>
        <taxon>Bacillariophycidae</taxon>
        <taxon>Naviculales</taxon>
        <taxon>Naviculaceae</taxon>
        <taxon>Fistulifera</taxon>
    </lineage>
</organism>
<proteinExistence type="predicted"/>
<accession>A0A1Z5KE55</accession>
<dbReference type="InterPro" id="IPR008978">
    <property type="entry name" value="HSP20-like_chaperone"/>
</dbReference>
<evidence type="ECO:0000256" key="2">
    <source>
        <dbReference type="ARBA" id="ARBA00004496"/>
    </source>
</evidence>
<dbReference type="EMBL" id="BDSP01000210">
    <property type="protein sequence ID" value="GAX24539.1"/>
    <property type="molecule type" value="Genomic_DNA"/>
</dbReference>
<dbReference type="PANTHER" id="PTHR21664">
    <property type="entry name" value="CHRONIC MYELOGENOUS LEUKEMIA TUMOR ANTIGEN 66"/>
    <property type="match status" value="1"/>
</dbReference>
<dbReference type="CDD" id="cd06467">
    <property type="entry name" value="p23_NUDC_like"/>
    <property type="match status" value="1"/>
</dbReference>
<evidence type="ECO:0000256" key="1">
    <source>
        <dbReference type="ARBA" id="ARBA00004123"/>
    </source>
</evidence>
<gene>
    <name evidence="7" type="ORF">FisN_18Lh094</name>
</gene>
<sequence length="344" mass="38180">MSETKEEAEMTPDERLTWLRERGVHISTAEERMTGRVKSALQEAEGLEAGEEISYVLVPADTTRPMKELTVRRGPTGGGDLLTEHLISAFSNKQSDVDVSLLQEQNALLGSTDAPASVSHESLQKVAAQASVEIFPLVYPSSSNQFTGINIYLDEVGMLKRLRLNTRASKYAELAGFNPPPQFYGDVYLGRIQKVGGRITNQSFVKGIDTAYDAPWLKTAVTENLEHQMEMNRITGRTDATQPSVAGSDGKSKLEEGFSWTQTEEELEITVPIPADGSGKDLQIKFRPQALEVRFRQEPLILLKLFENIDVDSGTWTIDKSATPVKVIISVEKMEPALWPRIRD</sequence>
<evidence type="ECO:0000256" key="4">
    <source>
        <dbReference type="ARBA" id="ARBA00022490"/>
    </source>
</evidence>
<evidence type="ECO:0000256" key="5">
    <source>
        <dbReference type="ARBA" id="ARBA00023242"/>
    </source>
</evidence>
<dbReference type="GO" id="GO:0005737">
    <property type="term" value="C:cytoplasm"/>
    <property type="evidence" value="ECO:0007669"/>
    <property type="project" value="UniProtKB-SubCell"/>
</dbReference>